<sequence length="67" mass="7300">MSDTLALSSTSRNMRTLFLNNASSIISAVCKNVDLLSAAEILIETIFEVAKIRVRVQIPKTITSTTT</sequence>
<reference evidence="1" key="1">
    <citation type="submission" date="2020-06" db="EMBL/GenBank/DDBJ databases">
        <authorList>
            <person name="Onetto C."/>
        </authorList>
    </citation>
    <scope>NUCLEOTIDE SEQUENCE</scope>
</reference>
<evidence type="ECO:0000313" key="2">
    <source>
        <dbReference type="Proteomes" id="UP000714618"/>
    </source>
</evidence>
<comment type="caution">
    <text evidence="1">The sequence shown here is derived from an EMBL/GenBank/DDBJ whole genome shotgun (WGS) entry which is preliminary data.</text>
</comment>
<gene>
    <name evidence="1" type="ORF">AWRI4233_LOCUS4897</name>
</gene>
<dbReference type="OrthoDB" id="3941247at2759"/>
<accession>A0A9N8PH56</accession>
<evidence type="ECO:0000313" key="1">
    <source>
        <dbReference type="EMBL" id="CAD0094834.1"/>
    </source>
</evidence>
<dbReference type="EMBL" id="CAIJEO010000006">
    <property type="protein sequence ID" value="CAD0094834.1"/>
    <property type="molecule type" value="Genomic_DNA"/>
</dbReference>
<proteinExistence type="predicted"/>
<protein>
    <submittedName>
        <fullName evidence="1">Uncharacterized protein</fullName>
    </submittedName>
</protein>
<dbReference type="Proteomes" id="UP000714618">
    <property type="component" value="Unassembled WGS sequence"/>
</dbReference>
<organism evidence="1 2">
    <name type="scientific">Aureobasidium mustum</name>
    <dbReference type="NCBI Taxonomy" id="2773714"/>
    <lineage>
        <taxon>Eukaryota</taxon>
        <taxon>Fungi</taxon>
        <taxon>Dikarya</taxon>
        <taxon>Ascomycota</taxon>
        <taxon>Pezizomycotina</taxon>
        <taxon>Dothideomycetes</taxon>
        <taxon>Dothideomycetidae</taxon>
        <taxon>Dothideales</taxon>
        <taxon>Saccotheciaceae</taxon>
        <taxon>Aureobasidium</taxon>
    </lineage>
</organism>
<name>A0A9N8PH56_9PEZI</name>
<keyword evidence="2" id="KW-1185">Reference proteome</keyword>
<dbReference type="AlphaFoldDB" id="A0A9N8PH56"/>